<dbReference type="EMBL" id="BAABHQ010000011">
    <property type="protein sequence ID" value="GAA4884212.1"/>
    <property type="molecule type" value="Genomic_DNA"/>
</dbReference>
<comment type="caution">
    <text evidence="2">The sequence shown here is derived from an EMBL/GenBank/DDBJ whole genome shotgun (WGS) entry which is preliminary data.</text>
</comment>
<dbReference type="InterPro" id="IPR052552">
    <property type="entry name" value="YeaO-like"/>
</dbReference>
<dbReference type="Proteomes" id="UP001500457">
    <property type="component" value="Unassembled WGS sequence"/>
</dbReference>
<keyword evidence="3" id="KW-1185">Reference proteome</keyword>
<dbReference type="PANTHER" id="PTHR36849">
    <property type="entry name" value="CYTOPLASMIC PROTEIN-RELATED"/>
    <property type="match status" value="1"/>
</dbReference>
<proteinExistence type="predicted"/>
<dbReference type="Pfam" id="PF22752">
    <property type="entry name" value="DUF488-N3i"/>
    <property type="match status" value="1"/>
</dbReference>
<evidence type="ECO:0000313" key="2">
    <source>
        <dbReference type="EMBL" id="GAA4884212.1"/>
    </source>
</evidence>
<reference evidence="3" key="1">
    <citation type="journal article" date="2019" name="Int. J. Syst. Evol. Microbiol.">
        <title>The Global Catalogue of Microorganisms (GCM) 10K type strain sequencing project: providing services to taxonomists for standard genome sequencing and annotation.</title>
        <authorList>
            <consortium name="The Broad Institute Genomics Platform"/>
            <consortium name="The Broad Institute Genome Sequencing Center for Infectious Disease"/>
            <person name="Wu L."/>
            <person name="Ma J."/>
        </authorList>
    </citation>
    <scope>NUCLEOTIDE SEQUENCE [LARGE SCALE GENOMIC DNA]</scope>
    <source>
        <strain evidence="3">JCM 17983</strain>
    </source>
</reference>
<sequence>MVSPEPRTAPSSSMTVRVKRVREERRDDDGTRVLVDRLWPRGLAKADADHDAWLRDVAPSPELRRWFGHDPARYDEFARRYRAELEAEPAASALATLRDTAGPLTLLTATRDTEHSHARVLAEVLRAGST</sequence>
<dbReference type="PANTHER" id="PTHR36849:SF1">
    <property type="entry name" value="CYTOPLASMIC PROTEIN"/>
    <property type="match status" value="1"/>
</dbReference>
<organism evidence="2 3">
    <name type="scientific">Actinomycetospora straminea</name>
    <dbReference type="NCBI Taxonomy" id="663607"/>
    <lineage>
        <taxon>Bacteria</taxon>
        <taxon>Bacillati</taxon>
        <taxon>Actinomycetota</taxon>
        <taxon>Actinomycetes</taxon>
        <taxon>Pseudonocardiales</taxon>
        <taxon>Pseudonocardiaceae</taxon>
        <taxon>Actinomycetospora</taxon>
    </lineage>
</organism>
<accession>A0ABP9ES73</accession>
<name>A0ABP9ES73_9PSEU</name>
<gene>
    <name evidence="2" type="ORF">GCM10023203_40220</name>
</gene>
<evidence type="ECO:0000256" key="1">
    <source>
        <dbReference type="SAM" id="MobiDB-lite"/>
    </source>
</evidence>
<evidence type="ECO:0000313" key="3">
    <source>
        <dbReference type="Proteomes" id="UP001500457"/>
    </source>
</evidence>
<feature type="region of interest" description="Disordered" evidence="1">
    <location>
        <begin position="1"/>
        <end position="28"/>
    </location>
</feature>
<protein>
    <submittedName>
        <fullName evidence="2">DUF488 family protein</fullName>
    </submittedName>
</protein>